<dbReference type="Proteomes" id="UP000317429">
    <property type="component" value="Chromosome"/>
</dbReference>
<protein>
    <submittedName>
        <fullName evidence="1">Uncharacterized protein</fullName>
    </submittedName>
</protein>
<keyword evidence="2" id="KW-1185">Reference proteome</keyword>
<reference evidence="1 2" key="1">
    <citation type="submission" date="2019-02" db="EMBL/GenBank/DDBJ databases">
        <title>Deep-cultivation of Planctomycetes and their phenomic and genomic characterization uncovers novel biology.</title>
        <authorList>
            <person name="Wiegand S."/>
            <person name="Jogler M."/>
            <person name="Boedeker C."/>
            <person name="Pinto D."/>
            <person name="Vollmers J."/>
            <person name="Rivas-Marin E."/>
            <person name="Kohn T."/>
            <person name="Peeters S.H."/>
            <person name="Heuer A."/>
            <person name="Rast P."/>
            <person name="Oberbeckmann S."/>
            <person name="Bunk B."/>
            <person name="Jeske O."/>
            <person name="Meyerdierks A."/>
            <person name="Storesund J.E."/>
            <person name="Kallscheuer N."/>
            <person name="Luecker S."/>
            <person name="Lage O.M."/>
            <person name="Pohl T."/>
            <person name="Merkel B.J."/>
            <person name="Hornburger P."/>
            <person name="Mueller R.-W."/>
            <person name="Bruemmer F."/>
            <person name="Labrenz M."/>
            <person name="Spormann A.M."/>
            <person name="Op den Camp H."/>
            <person name="Overmann J."/>
            <person name="Amann R."/>
            <person name="Jetten M.S.M."/>
            <person name="Mascher T."/>
            <person name="Medema M.H."/>
            <person name="Devos D.P."/>
            <person name="Kaster A.-K."/>
            <person name="Ovreas L."/>
            <person name="Rohde M."/>
            <person name="Galperin M.Y."/>
            <person name="Jogler C."/>
        </authorList>
    </citation>
    <scope>NUCLEOTIDE SEQUENCE [LARGE SCALE GENOMIC DNA]</scope>
    <source>
        <strain evidence="1 2">Pla175</strain>
    </source>
</reference>
<dbReference type="EMBL" id="CP036291">
    <property type="protein sequence ID" value="QDU90494.1"/>
    <property type="molecule type" value="Genomic_DNA"/>
</dbReference>
<dbReference type="RefSeq" id="WP_145289090.1">
    <property type="nucleotide sequence ID" value="NZ_CP036291.1"/>
</dbReference>
<dbReference type="InterPro" id="IPR055876">
    <property type="entry name" value="DUF7453"/>
</dbReference>
<evidence type="ECO:0000313" key="1">
    <source>
        <dbReference type="EMBL" id="QDU90494.1"/>
    </source>
</evidence>
<dbReference type="OrthoDB" id="267377at2"/>
<dbReference type="KEGG" id="pnd:Pla175_38990"/>
<dbReference type="NCBIfam" id="TIGR05002">
    <property type="entry name" value="NxxGxxAF_repeat"/>
    <property type="match status" value="7"/>
</dbReference>
<name>A0A518DG94_9BACT</name>
<accession>A0A518DG94</accession>
<sequence>MPHFFGDAGSTTTPQQAAHRPVLTALVTAVLAVGGGPATAQNAFRFQQVAITGQTAPGVTGEEEYARFGGLVLNQRGDVAFAAALQTGDGPNAVVVNSENGSAIFGPAPDNGFALGLLAREDQPAPGVSDAAEFDRLGEIVLNDVGQAAFEARLRRGPGGGFVGTPNDDAVFGPAITGSGFIQVARENEPAPGVSDGAEFDDFNLRGLTTAGVVAFAAELRRGDPPGAGPVGETNNDAIFGQTGGSSAPTLLAREDALAPGTGDAAEFDMFVSRSPAFNATGGVAFAAFLRTGDGPVVSDSEDAALFASAGGPQGLQLVAREGQQPVGIGDGAVYNDFGVPVINSSADVAFVASLRTDGSLFDENGFNDRALFGPVDGAGSDLGLLARAGDPAPGVSDGAVFSVFNPKLNDAGQVAFEATLRTGRGFGATVVDGSNAQALFGPTGDADSPFALIAREGEVAPGVSDGAVFDGFSTSALNAEGDLAFLALLRAGADPGAFGTGLGLFAYVDGELDLILRNGDSFGVLSPDINGIETRVIERIQYSPTSLTNNFNGSGTLLVLLEFTDGTEGVFTVDLTRIPEPSALSVALVALVACCGSKGQPRP</sequence>
<dbReference type="AlphaFoldDB" id="A0A518DG94"/>
<evidence type="ECO:0000313" key="2">
    <source>
        <dbReference type="Proteomes" id="UP000317429"/>
    </source>
</evidence>
<dbReference type="Pfam" id="PF24251">
    <property type="entry name" value="DUF7453"/>
    <property type="match status" value="3"/>
</dbReference>
<proteinExistence type="predicted"/>
<organism evidence="1 2">
    <name type="scientific">Pirellulimonas nuda</name>
    <dbReference type="NCBI Taxonomy" id="2528009"/>
    <lineage>
        <taxon>Bacteria</taxon>
        <taxon>Pseudomonadati</taxon>
        <taxon>Planctomycetota</taxon>
        <taxon>Planctomycetia</taxon>
        <taxon>Pirellulales</taxon>
        <taxon>Lacipirellulaceae</taxon>
        <taxon>Pirellulimonas</taxon>
    </lineage>
</organism>
<gene>
    <name evidence="1" type="ORF">Pla175_38990</name>
</gene>